<sequence length="57" mass="5976">MVSPPVKFYSREGLSTKQMPCALSATLRSNPPPISFSIAPSPGRYGNVYAGGGVYLG</sequence>
<evidence type="ECO:0000313" key="1">
    <source>
        <dbReference type="EMBL" id="KAJ4829232.1"/>
    </source>
</evidence>
<protein>
    <submittedName>
        <fullName evidence="1">Uncharacterized protein</fullName>
    </submittedName>
</protein>
<proteinExistence type="predicted"/>
<evidence type="ECO:0000313" key="2">
    <source>
        <dbReference type="Proteomes" id="UP001141552"/>
    </source>
</evidence>
<reference evidence="1" key="1">
    <citation type="submission" date="2022-02" db="EMBL/GenBank/DDBJ databases">
        <authorList>
            <person name="Henning P.M."/>
            <person name="McCubbin A.G."/>
            <person name="Shore J.S."/>
        </authorList>
    </citation>
    <scope>NUCLEOTIDE SEQUENCE</scope>
    <source>
        <strain evidence="1">F60SS</strain>
        <tissue evidence="1">Leaves</tissue>
    </source>
</reference>
<organism evidence="1 2">
    <name type="scientific">Turnera subulata</name>
    <dbReference type="NCBI Taxonomy" id="218843"/>
    <lineage>
        <taxon>Eukaryota</taxon>
        <taxon>Viridiplantae</taxon>
        <taxon>Streptophyta</taxon>
        <taxon>Embryophyta</taxon>
        <taxon>Tracheophyta</taxon>
        <taxon>Spermatophyta</taxon>
        <taxon>Magnoliopsida</taxon>
        <taxon>eudicotyledons</taxon>
        <taxon>Gunneridae</taxon>
        <taxon>Pentapetalae</taxon>
        <taxon>rosids</taxon>
        <taxon>fabids</taxon>
        <taxon>Malpighiales</taxon>
        <taxon>Passifloraceae</taxon>
        <taxon>Turnera</taxon>
    </lineage>
</organism>
<gene>
    <name evidence="1" type="ORF">Tsubulata_024773</name>
</gene>
<name>A0A9Q0J5Y1_9ROSI</name>
<keyword evidence="2" id="KW-1185">Reference proteome</keyword>
<accession>A0A9Q0J5Y1</accession>
<dbReference type="AlphaFoldDB" id="A0A9Q0J5Y1"/>
<dbReference type="EMBL" id="JAKUCV010005953">
    <property type="protein sequence ID" value="KAJ4829232.1"/>
    <property type="molecule type" value="Genomic_DNA"/>
</dbReference>
<dbReference type="Proteomes" id="UP001141552">
    <property type="component" value="Unassembled WGS sequence"/>
</dbReference>
<comment type="caution">
    <text evidence="1">The sequence shown here is derived from an EMBL/GenBank/DDBJ whole genome shotgun (WGS) entry which is preliminary data.</text>
</comment>
<reference evidence="1" key="2">
    <citation type="journal article" date="2023" name="Plants (Basel)">
        <title>Annotation of the Turnera subulata (Passifloraceae) Draft Genome Reveals the S-Locus Evolved after the Divergence of Turneroideae from Passifloroideae in a Stepwise Manner.</title>
        <authorList>
            <person name="Henning P.M."/>
            <person name="Roalson E.H."/>
            <person name="Mir W."/>
            <person name="McCubbin A.G."/>
            <person name="Shore J.S."/>
        </authorList>
    </citation>
    <scope>NUCLEOTIDE SEQUENCE</scope>
    <source>
        <strain evidence="1">F60SS</strain>
    </source>
</reference>